<organism evidence="1">
    <name type="scientific">Terrestrivirus sp</name>
    <dbReference type="NCBI Taxonomy" id="2487775"/>
    <lineage>
        <taxon>Viruses</taxon>
        <taxon>Varidnaviria</taxon>
        <taxon>Bamfordvirae</taxon>
        <taxon>Nucleocytoviricota</taxon>
        <taxon>Megaviricetes</taxon>
        <taxon>Imitervirales</taxon>
        <taxon>Mimiviridae</taxon>
        <taxon>Klosneuvirinae</taxon>
    </lineage>
</organism>
<name>A0A3G4ZLT5_9VIRU</name>
<dbReference type="EMBL" id="MK071981">
    <property type="protein sequence ID" value="AYV75807.1"/>
    <property type="molecule type" value="Genomic_DNA"/>
</dbReference>
<gene>
    <name evidence="1" type="ORF">Terrestrivirus3_76</name>
</gene>
<proteinExistence type="predicted"/>
<reference evidence="1" key="1">
    <citation type="submission" date="2018-10" db="EMBL/GenBank/DDBJ databases">
        <title>Hidden diversity of soil giant viruses.</title>
        <authorList>
            <person name="Schulz F."/>
            <person name="Alteio L."/>
            <person name="Goudeau D."/>
            <person name="Ryan E.M."/>
            <person name="Malmstrom R.R."/>
            <person name="Blanchard J."/>
            <person name="Woyke T."/>
        </authorList>
    </citation>
    <scope>NUCLEOTIDE SEQUENCE</scope>
    <source>
        <strain evidence="1">TEV1</strain>
    </source>
</reference>
<protein>
    <submittedName>
        <fullName evidence="1">Uncharacterized protein</fullName>
    </submittedName>
</protein>
<evidence type="ECO:0000313" key="1">
    <source>
        <dbReference type="EMBL" id="AYV75807.1"/>
    </source>
</evidence>
<accession>A0A3G4ZLT5</accession>
<sequence>MEIYNLLNEHNKSGKHYDSNIVAEYITKKPTKTTDCFFLKFIKGEYNELIDNDQIEIIEYVIIDALSYEFIKKCYFVEIFTYLQSLSKVNIINPNIVKSCYCRYLASHKIYKDYISYKQFTRLLYDKDDVCCTVEYKNLHRKYEKYLPLYTKESVHDDFFVINNYFYYIEDGNSLHEYLSRYLYDCNTLYKLLKDNNHKITLGMLEMILLCQKNKFGFFDVSFPPILVTDLENEIDPSSIVSLILKYSSQCYSNIKITANCINSISKPYTISCDDVVKYVKNVDIYNVLKESQLIQILLSHIDYEEFNNNITKLFPIICVDINIFNTYIDKINEINPSIINQEMLYKVLQLYCDDKVLDRLLSNKLIPDMKCFELMCSKGSWYRDFNKGVTVLFNYGFDITMECVEYTLQCNNCINNLGLYGLNLTDDELYRLCIKYGTYPMGYIQQINKDFYKMIKMFEKDKPDKIHEFITKKKLSPTVTCFELAVQYNKNNNIVDYIIKLGYNPSMPDIVLIDDKQRRTHIYNHFFSQNINNLKNKKIMMLE</sequence>